<dbReference type="Pfam" id="PF20511">
    <property type="entry name" value="PMI_typeI_cat"/>
    <property type="match status" value="1"/>
</dbReference>
<dbReference type="PROSITE" id="PS00965">
    <property type="entry name" value="PMI_I_1"/>
    <property type="match status" value="1"/>
</dbReference>
<dbReference type="NCBIfam" id="NF011710">
    <property type="entry name" value="PRK15131.1"/>
    <property type="match status" value="1"/>
</dbReference>
<dbReference type="SUPFAM" id="SSF51182">
    <property type="entry name" value="RmlC-like cupins"/>
    <property type="match status" value="1"/>
</dbReference>
<dbReference type="STRING" id="69222.BG55_07390"/>
<evidence type="ECO:0000256" key="4">
    <source>
        <dbReference type="ARBA" id="ARBA00011956"/>
    </source>
</evidence>
<evidence type="ECO:0000256" key="13">
    <source>
        <dbReference type="PIRSR" id="PIRSR001480-1"/>
    </source>
</evidence>
<dbReference type="Pfam" id="PF20512">
    <property type="entry name" value="PMI_typeI_hel"/>
    <property type="match status" value="1"/>
</dbReference>
<feature type="domain" description="Phosphomannose isomerase type I catalytic" evidence="15">
    <location>
        <begin position="1"/>
        <end position="149"/>
    </location>
</feature>
<comment type="subcellular location">
    <subcellularLocation>
        <location evidence="2">Cytoplasm</location>
    </subcellularLocation>
</comment>
<accession>A0A014MDA4</accession>
<evidence type="ECO:0000256" key="9">
    <source>
        <dbReference type="ARBA" id="ARBA00023235"/>
    </source>
</evidence>
<protein>
    <recommendedName>
        <fullName evidence="5">Mannose-6-phosphate isomerase</fullName>
        <ecNumber evidence="4">5.3.1.8</ecNumber>
    </recommendedName>
    <alternativeName>
        <fullName evidence="10">Phosphohexomutase</fullName>
    </alternativeName>
    <alternativeName>
        <fullName evidence="11">Phosphomannose isomerase</fullName>
    </alternativeName>
</protein>
<evidence type="ECO:0000256" key="5">
    <source>
        <dbReference type="ARBA" id="ARBA00018236"/>
    </source>
</evidence>
<feature type="binding site" evidence="14">
    <location>
        <position position="253"/>
    </location>
    <ligand>
        <name>Zn(2+)</name>
        <dbReference type="ChEBI" id="CHEBI:29105"/>
    </ligand>
</feature>
<dbReference type="Gene3D" id="2.60.120.10">
    <property type="entry name" value="Jelly Rolls"/>
    <property type="match status" value="2"/>
</dbReference>
<evidence type="ECO:0000256" key="11">
    <source>
        <dbReference type="ARBA" id="ARBA00030762"/>
    </source>
</evidence>
<dbReference type="RefSeq" id="WP_034935904.1">
    <property type="nucleotide sequence ID" value="NZ_JFHN01000037.1"/>
</dbReference>
<feature type="domain" description="Mannose-6-phosphate isomerase cupin" evidence="17">
    <location>
        <begin position="309"/>
        <end position="387"/>
    </location>
</feature>
<dbReference type="InterPro" id="IPR018050">
    <property type="entry name" value="Pmannose_isomerase-type1_CS"/>
</dbReference>
<dbReference type="GO" id="GO:0005975">
    <property type="term" value="P:carbohydrate metabolic process"/>
    <property type="evidence" value="ECO:0007669"/>
    <property type="project" value="InterPro"/>
</dbReference>
<dbReference type="Pfam" id="PF21621">
    <property type="entry name" value="MPI_cupin_dom"/>
    <property type="match status" value="1"/>
</dbReference>
<dbReference type="PROSITE" id="PS00966">
    <property type="entry name" value="PMI_I_2"/>
    <property type="match status" value="1"/>
</dbReference>
<dbReference type="InterPro" id="IPR014710">
    <property type="entry name" value="RmlC-like_jellyroll"/>
</dbReference>
<dbReference type="InterPro" id="IPR011051">
    <property type="entry name" value="RmlC_Cupin_sf"/>
</dbReference>
<feature type="binding site" evidence="14">
    <location>
        <position position="133"/>
    </location>
    <ligand>
        <name>Zn(2+)</name>
        <dbReference type="ChEBI" id="CHEBI:29105"/>
    </ligand>
</feature>
<comment type="function">
    <text evidence="12">Involved in the conversion of glucose to GDP-L-fucose, which can be converted to L-fucose, a capsular polysaccharide.</text>
</comment>
<dbReference type="InterPro" id="IPR001250">
    <property type="entry name" value="Man6P_Isoase-1"/>
</dbReference>
<evidence type="ECO:0000256" key="12">
    <source>
        <dbReference type="ARBA" id="ARBA00058469"/>
    </source>
</evidence>
<evidence type="ECO:0000256" key="10">
    <source>
        <dbReference type="ARBA" id="ARBA00029741"/>
    </source>
</evidence>
<dbReference type="NCBIfam" id="TIGR00218">
    <property type="entry name" value="manA"/>
    <property type="match status" value="1"/>
</dbReference>
<evidence type="ECO:0000259" key="16">
    <source>
        <dbReference type="Pfam" id="PF20512"/>
    </source>
</evidence>
<keyword evidence="7 14" id="KW-0479">Metal-binding</keyword>
<evidence type="ECO:0000256" key="2">
    <source>
        <dbReference type="ARBA" id="ARBA00004496"/>
    </source>
</evidence>
<dbReference type="PATRIC" id="fig|69222.5.peg.1515"/>
<evidence type="ECO:0000256" key="8">
    <source>
        <dbReference type="ARBA" id="ARBA00022833"/>
    </source>
</evidence>
<comment type="catalytic activity">
    <reaction evidence="1">
        <text>D-mannose 6-phosphate = D-fructose 6-phosphate</text>
        <dbReference type="Rhea" id="RHEA:12356"/>
        <dbReference type="ChEBI" id="CHEBI:58735"/>
        <dbReference type="ChEBI" id="CHEBI:61527"/>
        <dbReference type="EC" id="5.3.1.8"/>
    </reaction>
</comment>
<dbReference type="Proteomes" id="UP000019918">
    <property type="component" value="Unassembled WGS sequence"/>
</dbReference>
<evidence type="ECO:0000256" key="7">
    <source>
        <dbReference type="ARBA" id="ARBA00022723"/>
    </source>
</evidence>
<evidence type="ECO:0000259" key="15">
    <source>
        <dbReference type="Pfam" id="PF20511"/>
    </source>
</evidence>
<dbReference type="GO" id="GO:0009298">
    <property type="term" value="P:GDP-mannose biosynthetic process"/>
    <property type="evidence" value="ECO:0007669"/>
    <property type="project" value="InterPro"/>
</dbReference>
<keyword evidence="9 18" id="KW-0413">Isomerase</keyword>
<dbReference type="GO" id="GO:0004476">
    <property type="term" value="F:mannose-6-phosphate isomerase activity"/>
    <property type="evidence" value="ECO:0007669"/>
    <property type="project" value="UniProtKB-EC"/>
</dbReference>
<dbReference type="Gene3D" id="1.10.441.10">
    <property type="entry name" value="Phosphomannose Isomerase, domain 2"/>
    <property type="match status" value="1"/>
</dbReference>
<evidence type="ECO:0000313" key="18">
    <source>
        <dbReference type="EMBL" id="EXU76049.1"/>
    </source>
</evidence>
<feature type="binding site" evidence="14">
    <location>
        <position position="98"/>
    </location>
    <ligand>
        <name>Zn(2+)</name>
        <dbReference type="ChEBI" id="CHEBI:29105"/>
    </ligand>
</feature>
<dbReference type="InterPro" id="IPR046457">
    <property type="entry name" value="PMI_typeI_cat"/>
</dbReference>
<evidence type="ECO:0000256" key="3">
    <source>
        <dbReference type="ARBA" id="ARBA00010772"/>
    </source>
</evidence>
<dbReference type="PRINTS" id="PR00714">
    <property type="entry name" value="MAN6PISMRASE"/>
</dbReference>
<evidence type="ECO:0000256" key="14">
    <source>
        <dbReference type="PIRSR" id="PIRSR001480-2"/>
    </source>
</evidence>
<dbReference type="GO" id="GO:0005829">
    <property type="term" value="C:cytosol"/>
    <property type="evidence" value="ECO:0007669"/>
    <property type="project" value="TreeGrafter"/>
</dbReference>
<evidence type="ECO:0000313" key="19">
    <source>
        <dbReference type="Proteomes" id="UP000019918"/>
    </source>
</evidence>
<comment type="caution">
    <text evidence="18">The sequence shown here is derived from an EMBL/GenBank/DDBJ whole genome shotgun (WGS) entry which is preliminary data.</text>
</comment>
<dbReference type="InterPro" id="IPR049071">
    <property type="entry name" value="MPI_cupin_dom"/>
</dbReference>
<dbReference type="EC" id="5.3.1.8" evidence="4"/>
<name>A0A014MDA4_9GAMM</name>
<dbReference type="CDD" id="cd07011">
    <property type="entry name" value="cupin_PMI_type_I_N"/>
    <property type="match status" value="1"/>
</dbReference>
<evidence type="ECO:0000256" key="1">
    <source>
        <dbReference type="ARBA" id="ARBA00000757"/>
    </source>
</evidence>
<feature type="binding site" evidence="14">
    <location>
        <position position="96"/>
    </location>
    <ligand>
        <name>Zn(2+)</name>
        <dbReference type="ChEBI" id="CHEBI:29105"/>
    </ligand>
</feature>
<comment type="cofactor">
    <cofactor evidence="14">
        <name>Zn(2+)</name>
        <dbReference type="ChEBI" id="CHEBI:29105"/>
    </cofactor>
    <text evidence="14">Binds 1 zinc ion per subunit.</text>
</comment>
<dbReference type="PANTHER" id="PTHR10309">
    <property type="entry name" value="MANNOSE-6-PHOSPHATE ISOMERASE"/>
    <property type="match status" value="1"/>
</dbReference>
<evidence type="ECO:0000259" key="17">
    <source>
        <dbReference type="Pfam" id="PF21621"/>
    </source>
</evidence>
<proteinExistence type="inferred from homology"/>
<keyword evidence="6" id="KW-0963">Cytoplasm</keyword>
<dbReference type="FunFam" id="2.60.120.10:FF:000030">
    <property type="entry name" value="Mannose-6-phosphate isomerase ManA"/>
    <property type="match status" value="1"/>
</dbReference>
<dbReference type="AlphaFoldDB" id="A0A014MDA4"/>
<feature type="domain" description="Phosphomannose isomerase type I helical insertion" evidence="16">
    <location>
        <begin position="156"/>
        <end position="234"/>
    </location>
</feature>
<dbReference type="InterPro" id="IPR016305">
    <property type="entry name" value="Mannose-6-P_Isomerase"/>
</dbReference>
<dbReference type="EMBL" id="JFHN01000037">
    <property type="protein sequence ID" value="EXU76049.1"/>
    <property type="molecule type" value="Genomic_DNA"/>
</dbReference>
<keyword evidence="8 14" id="KW-0862">Zinc</keyword>
<dbReference type="InterPro" id="IPR046458">
    <property type="entry name" value="PMI_typeI_hel"/>
</dbReference>
<comment type="similarity">
    <text evidence="3">Belongs to the mannose-6-phosphate isomerase type 1 family.</text>
</comment>
<organism evidence="18 19">
    <name type="scientific">Erwinia mallotivora</name>
    <dbReference type="NCBI Taxonomy" id="69222"/>
    <lineage>
        <taxon>Bacteria</taxon>
        <taxon>Pseudomonadati</taxon>
        <taxon>Pseudomonadota</taxon>
        <taxon>Gammaproteobacteria</taxon>
        <taxon>Enterobacterales</taxon>
        <taxon>Erwiniaceae</taxon>
        <taxon>Erwinia</taxon>
    </lineage>
</organism>
<dbReference type="PIRSF" id="PIRSF001480">
    <property type="entry name" value="Mannose-6-phosphate_isomerase"/>
    <property type="match status" value="1"/>
</dbReference>
<dbReference type="PANTHER" id="PTHR10309:SF0">
    <property type="entry name" value="MANNOSE-6-PHOSPHATE ISOMERASE"/>
    <property type="match status" value="1"/>
</dbReference>
<keyword evidence="19" id="KW-1185">Reference proteome</keyword>
<dbReference type="GO" id="GO:0008270">
    <property type="term" value="F:zinc ion binding"/>
    <property type="evidence" value="ECO:0007669"/>
    <property type="project" value="InterPro"/>
</dbReference>
<evidence type="ECO:0000256" key="6">
    <source>
        <dbReference type="ARBA" id="ARBA00022490"/>
    </source>
</evidence>
<reference evidence="18 19" key="1">
    <citation type="submission" date="2014-02" db="EMBL/GenBank/DDBJ databases">
        <title>Draft genome of Erwinia mallotivora strain BT-MARDI, a papaya dieback pathogen.</title>
        <authorList>
            <person name="Redzuan R."/>
            <person name="Abu Bakar N."/>
            <person name="Badrun R."/>
            <person name="Mohd Raih M.F."/>
            <person name="Rozano L."/>
            <person name="Mat Amin N."/>
        </authorList>
    </citation>
    <scope>NUCLEOTIDE SEQUENCE [LARGE SCALE GENOMIC DNA]</scope>
    <source>
        <strain evidence="18 19">BT-MARDI</strain>
    </source>
</reference>
<sequence>MQKLINSLQHYAWGSRHALDSLYGISDPQQRPVAEMWMGAHPKSSSYIEVKGENRSLREVIAENPEKMLGEEIAARFGELPFLFKVLCAEQPLSIQVHPSKPAAEAGFARENAAGIPLNAAERNYKDANHKPELVFALTPFHAINGFRQRHEIVSLLQPVAGAHPAIAHFLQLSTDGLPELFSALLSMQGEEKKRALDVLKSALSGQPGEPWQTIARIADFYPDDSGLFSPLLLNVITLQPGEAMFLFAGTPHAYLHGVALEVMANSDNVLRAGLTPKHIDVAELMANLQFESRPFDSLLTRPVRQNEMLSFPVPVPDFAFSVHLLSDTALTVRQQSAAILFCIDGQSEISDGHRRLKLAPGEACFVPAASGPLTLSGTGRTARVYNRVGDCG</sequence>
<feature type="active site" evidence="13">
    <location>
        <position position="272"/>
    </location>
</feature>
<gene>
    <name evidence="18" type="ORF">BG55_07390</name>
</gene>
<dbReference type="OrthoDB" id="9792649at2"/>